<dbReference type="STRING" id="310781.SAMN05216259_106167"/>
<keyword evidence="3" id="KW-1185">Reference proteome</keyword>
<evidence type="ECO:0000313" key="2">
    <source>
        <dbReference type="EMBL" id="SDN90054.1"/>
    </source>
</evidence>
<dbReference type="InterPro" id="IPR010982">
    <property type="entry name" value="Lambda_DNA-bd_dom_sf"/>
</dbReference>
<dbReference type="PROSITE" id="PS50943">
    <property type="entry name" value="HTH_CROC1"/>
    <property type="match status" value="1"/>
</dbReference>
<dbReference type="InterPro" id="IPR001387">
    <property type="entry name" value="Cro/C1-type_HTH"/>
</dbReference>
<accession>A0A1H0F5Z6</accession>
<gene>
    <name evidence="2" type="ORF">SAMN05216259_106167</name>
</gene>
<name>A0A1H0F5Z6_9ACTN</name>
<dbReference type="SUPFAM" id="SSF47413">
    <property type="entry name" value="lambda repressor-like DNA-binding domains"/>
    <property type="match status" value="1"/>
</dbReference>
<reference evidence="2 3" key="1">
    <citation type="submission" date="2016-10" db="EMBL/GenBank/DDBJ databases">
        <authorList>
            <person name="de Groot N.N."/>
        </authorList>
    </citation>
    <scope>NUCLEOTIDE SEQUENCE [LARGE SCALE GENOMIC DNA]</scope>
    <source>
        <strain evidence="2 3">CGMCC 4.2022</strain>
    </source>
</reference>
<dbReference type="AlphaFoldDB" id="A0A1H0F5Z6"/>
<evidence type="ECO:0000313" key="3">
    <source>
        <dbReference type="Proteomes" id="UP000199341"/>
    </source>
</evidence>
<proteinExistence type="predicted"/>
<dbReference type="EMBL" id="FNIE01000006">
    <property type="protein sequence ID" value="SDN90054.1"/>
    <property type="molecule type" value="Genomic_DNA"/>
</dbReference>
<evidence type="ECO:0000259" key="1">
    <source>
        <dbReference type="PROSITE" id="PS50943"/>
    </source>
</evidence>
<protein>
    <submittedName>
        <fullName evidence="2">Helix-turn-helix domain-containing protein</fullName>
    </submittedName>
</protein>
<organism evidence="2 3">
    <name type="scientific">Actinacidiphila guanduensis</name>
    <dbReference type="NCBI Taxonomy" id="310781"/>
    <lineage>
        <taxon>Bacteria</taxon>
        <taxon>Bacillati</taxon>
        <taxon>Actinomycetota</taxon>
        <taxon>Actinomycetes</taxon>
        <taxon>Kitasatosporales</taxon>
        <taxon>Streptomycetaceae</taxon>
        <taxon>Actinacidiphila</taxon>
    </lineage>
</organism>
<dbReference type="OrthoDB" id="4235039at2"/>
<feature type="domain" description="HTH cro/C1-type" evidence="1">
    <location>
        <begin position="12"/>
        <end position="44"/>
    </location>
</feature>
<dbReference type="RefSeq" id="WP_093784963.1">
    <property type="nucleotide sequence ID" value="NZ_FNIE01000006.1"/>
</dbReference>
<dbReference type="Gene3D" id="1.10.260.40">
    <property type="entry name" value="lambda repressor-like DNA-binding domains"/>
    <property type="match status" value="1"/>
</dbReference>
<sequence>MDGDWLRLAQVLRTERDRRGLSQKAFGKQLGVGRTVIQTIERGRGFKKVTGTLRSVERALGWETGSVESILKGEGPLLPPESDGFGSGHGKGAELPLRISQALTEGTTLDTTIVPLAPNAEMVVVVKGKPAATKAEIRAALVAWEKREGYIERLGEIVDEQQD</sequence>
<dbReference type="CDD" id="cd00093">
    <property type="entry name" value="HTH_XRE"/>
    <property type="match status" value="1"/>
</dbReference>
<dbReference type="GO" id="GO:0003677">
    <property type="term" value="F:DNA binding"/>
    <property type="evidence" value="ECO:0007669"/>
    <property type="project" value="InterPro"/>
</dbReference>
<dbReference type="Proteomes" id="UP000199341">
    <property type="component" value="Unassembled WGS sequence"/>
</dbReference>
<dbReference type="Pfam" id="PF13560">
    <property type="entry name" value="HTH_31"/>
    <property type="match status" value="1"/>
</dbReference>